<dbReference type="Proteomes" id="UP000000238">
    <property type="component" value="Chromosome"/>
</dbReference>
<proteinExistence type="predicted"/>
<accession>Q2SMT2</accession>
<dbReference type="AlphaFoldDB" id="Q2SMT2"/>
<keyword evidence="2" id="KW-1185">Reference proteome</keyword>
<evidence type="ECO:0000313" key="1">
    <source>
        <dbReference type="EMBL" id="ABC28042.1"/>
    </source>
</evidence>
<reference evidence="1 2" key="1">
    <citation type="journal article" date="2005" name="Nucleic Acids Res.">
        <title>Genomic blueprint of Hahella chejuensis, a marine microbe producing an algicidal agent.</title>
        <authorList>
            <person name="Jeong H."/>
            <person name="Yim J.H."/>
            <person name="Lee C."/>
            <person name="Choi S.-H."/>
            <person name="Park Y.K."/>
            <person name="Yoon S.H."/>
            <person name="Hur C.-G."/>
            <person name="Kang H.-Y."/>
            <person name="Kim D."/>
            <person name="Lee H.H."/>
            <person name="Park K.H."/>
            <person name="Park S.-H."/>
            <person name="Park H.-S."/>
            <person name="Lee H.K."/>
            <person name="Oh T.K."/>
            <person name="Kim J.F."/>
        </authorList>
    </citation>
    <scope>NUCLEOTIDE SEQUENCE [LARGE SCALE GENOMIC DNA]</scope>
    <source>
        <strain evidence="1 2">KCTC 2396</strain>
    </source>
</reference>
<name>Q2SMT2_HAHCH</name>
<dbReference type="STRING" id="349521.HCH_01165"/>
<organism evidence="1 2">
    <name type="scientific">Hahella chejuensis (strain KCTC 2396)</name>
    <dbReference type="NCBI Taxonomy" id="349521"/>
    <lineage>
        <taxon>Bacteria</taxon>
        <taxon>Pseudomonadati</taxon>
        <taxon>Pseudomonadota</taxon>
        <taxon>Gammaproteobacteria</taxon>
        <taxon>Oceanospirillales</taxon>
        <taxon>Hahellaceae</taxon>
        <taxon>Hahella</taxon>
    </lineage>
</organism>
<gene>
    <name evidence="1" type="ordered locus">HCH_01165</name>
</gene>
<dbReference type="KEGG" id="hch:HCH_01165"/>
<sequence length="37" mass="4450">MVEKGLTNLGGRCKLEYMFHRMNIWNKNLDIKDSEQH</sequence>
<dbReference type="EMBL" id="CP000155">
    <property type="protein sequence ID" value="ABC28042.1"/>
    <property type="molecule type" value="Genomic_DNA"/>
</dbReference>
<evidence type="ECO:0000313" key="2">
    <source>
        <dbReference type="Proteomes" id="UP000000238"/>
    </source>
</evidence>
<protein>
    <submittedName>
        <fullName evidence="1">Uncharacterized protein</fullName>
    </submittedName>
</protein>
<dbReference type="HOGENOM" id="CLU_3344294_0_0_6"/>